<dbReference type="AlphaFoldDB" id="A0A135SJJ9"/>
<dbReference type="OrthoDB" id="10250282at2759"/>
<feature type="region of interest" description="Disordered" evidence="2">
    <location>
        <begin position="64"/>
        <end position="95"/>
    </location>
</feature>
<accession>A0A135SJJ9</accession>
<protein>
    <recommendedName>
        <fullName evidence="3">CN hydrolase domain-containing protein</fullName>
    </recommendedName>
</protein>
<proteinExistence type="inferred from homology"/>
<evidence type="ECO:0000313" key="4">
    <source>
        <dbReference type="EMBL" id="KXH36098.1"/>
    </source>
</evidence>
<dbReference type="Proteomes" id="UP000070328">
    <property type="component" value="Unassembled WGS sequence"/>
</dbReference>
<dbReference type="Pfam" id="PF00795">
    <property type="entry name" value="CN_hydrolase"/>
    <property type="match status" value="1"/>
</dbReference>
<reference evidence="4 5" key="1">
    <citation type="submission" date="2014-02" db="EMBL/GenBank/DDBJ databases">
        <title>The genome sequence of Colletotrichum simmondsii CBS122122.</title>
        <authorList>
            <person name="Baroncelli R."/>
            <person name="Thon M.R."/>
        </authorList>
    </citation>
    <scope>NUCLEOTIDE SEQUENCE [LARGE SCALE GENOMIC DNA]</scope>
    <source>
        <strain evidence="4 5">CBS122122</strain>
    </source>
</reference>
<dbReference type="GO" id="GO:0003824">
    <property type="term" value="F:catalytic activity"/>
    <property type="evidence" value="ECO:0007669"/>
    <property type="project" value="InterPro"/>
</dbReference>
<sequence length="498" mass="54914">MLSSIFGDASRARSGISGHPWLRPAEQMALALHTKPMKIYRILISDLRSQESVSRTIEGHLLSGPTILNHRKPDASGSLPSSDAGANPEIHATDPREPSALRDFWNIEPQSSTVVNLASGPSGPSLGYLILMPFTERRPNTMKVSRYILALSALGSAIAAPTSNSSTVDRSNLTIALIRTPPPNWPLPLTNYDYTGITFNISECVDAGIELIKESKASGSDVVVFPELWFPGFPKGSDSHYNFTRDYLPSYIENAIVIGDAQWNRLIAAIQAVGIYANLNFAEVDGDYMYMSQALIDPQGNIMHHRRKLRPSGAERYFFSDGVAEDLKVLETDYGRWGMLECGEHLYPSMTFNMYVQREHVHFAPFPYLAGVGDETSLWWENEWVNTGTLSVYSVLSGAYSFVAAIGATFVIDPFGSRVAHVNANASFEEFPMLYYNLNTSGFNSSQTYDINGQASWGTLSQIVDSFPGYVPKVKGGFVKQKNVSIDYLMTGELVIPS</sequence>
<name>A0A135SJJ9_9PEZI</name>
<evidence type="ECO:0000256" key="2">
    <source>
        <dbReference type="SAM" id="MobiDB-lite"/>
    </source>
</evidence>
<dbReference type="InterPro" id="IPR003010">
    <property type="entry name" value="C-N_Hydrolase"/>
</dbReference>
<comment type="caution">
    <text evidence="4">The sequence shown here is derived from an EMBL/GenBank/DDBJ whole genome shotgun (WGS) entry which is preliminary data.</text>
</comment>
<evidence type="ECO:0000259" key="3">
    <source>
        <dbReference type="PROSITE" id="PS50263"/>
    </source>
</evidence>
<dbReference type="EMBL" id="JFBX01000544">
    <property type="protein sequence ID" value="KXH36098.1"/>
    <property type="molecule type" value="Genomic_DNA"/>
</dbReference>
<dbReference type="PROSITE" id="PS50263">
    <property type="entry name" value="CN_HYDROLASE"/>
    <property type="match status" value="1"/>
</dbReference>
<dbReference type="PANTHER" id="PTHR46044">
    <property type="entry name" value="NITRILASE"/>
    <property type="match status" value="1"/>
</dbReference>
<evidence type="ECO:0000256" key="1">
    <source>
        <dbReference type="ARBA" id="ARBA00008129"/>
    </source>
</evidence>
<dbReference type="InterPro" id="IPR036526">
    <property type="entry name" value="C-N_Hydrolase_sf"/>
</dbReference>
<organism evidence="4 5">
    <name type="scientific">Colletotrichum simmondsii</name>
    <dbReference type="NCBI Taxonomy" id="703756"/>
    <lineage>
        <taxon>Eukaryota</taxon>
        <taxon>Fungi</taxon>
        <taxon>Dikarya</taxon>
        <taxon>Ascomycota</taxon>
        <taxon>Pezizomycotina</taxon>
        <taxon>Sordariomycetes</taxon>
        <taxon>Hypocreomycetidae</taxon>
        <taxon>Glomerellales</taxon>
        <taxon>Glomerellaceae</taxon>
        <taxon>Colletotrichum</taxon>
        <taxon>Colletotrichum acutatum species complex</taxon>
    </lineage>
</organism>
<dbReference type="PANTHER" id="PTHR46044:SF1">
    <property type="entry name" value="CN HYDROLASE DOMAIN-CONTAINING PROTEIN"/>
    <property type="match status" value="1"/>
</dbReference>
<evidence type="ECO:0000313" key="5">
    <source>
        <dbReference type="Proteomes" id="UP000070328"/>
    </source>
</evidence>
<gene>
    <name evidence="4" type="ORF">CSIM01_10607</name>
</gene>
<dbReference type="Gene3D" id="3.60.110.10">
    <property type="entry name" value="Carbon-nitrogen hydrolase"/>
    <property type="match status" value="1"/>
</dbReference>
<feature type="domain" description="CN hydrolase" evidence="3">
    <location>
        <begin position="173"/>
        <end position="440"/>
    </location>
</feature>
<dbReference type="SUPFAM" id="SSF56317">
    <property type="entry name" value="Carbon-nitrogen hydrolase"/>
    <property type="match status" value="1"/>
</dbReference>
<dbReference type="InterPro" id="IPR044149">
    <property type="entry name" value="Nitrilases_CHs"/>
</dbReference>
<comment type="similarity">
    <text evidence="1">Belongs to the carbon-nitrogen hydrolase superfamily. Nitrilase family.</text>
</comment>
<keyword evidence="5" id="KW-1185">Reference proteome</keyword>